<sequence length="138" mass="14757">MEETHISLDNLELGKLEAIVEVMFLAAYADGSINEAERAALASHLGTLTQGRLGADLIQPLLSFIERSVREQGRGGRFASIRARLPDVRMREAAIEYATLLVAADGVVHESEHALLVEAAAALEVPIASKGRVAPLST</sequence>
<dbReference type="Pfam" id="PF05099">
    <property type="entry name" value="TerB"/>
    <property type="match status" value="1"/>
</dbReference>
<proteinExistence type="predicted"/>
<dbReference type="Gene3D" id="1.10.3680.10">
    <property type="entry name" value="TerB-like"/>
    <property type="match status" value="1"/>
</dbReference>
<evidence type="ECO:0000313" key="3">
    <source>
        <dbReference type="Proteomes" id="UP000238348"/>
    </source>
</evidence>
<name>A0A2L0ER49_SORCE</name>
<feature type="domain" description="Co-chaperone DjlA N-terminal" evidence="1">
    <location>
        <begin position="18"/>
        <end position="127"/>
    </location>
</feature>
<gene>
    <name evidence="2" type="ORF">SOCE26_031890</name>
</gene>
<evidence type="ECO:0000259" key="1">
    <source>
        <dbReference type="Pfam" id="PF05099"/>
    </source>
</evidence>
<evidence type="ECO:0000313" key="2">
    <source>
        <dbReference type="EMBL" id="AUX41766.1"/>
    </source>
</evidence>
<protein>
    <recommendedName>
        <fullName evidence="1">Co-chaperone DjlA N-terminal domain-containing protein</fullName>
    </recommendedName>
</protein>
<dbReference type="Proteomes" id="UP000238348">
    <property type="component" value="Chromosome"/>
</dbReference>
<organism evidence="2 3">
    <name type="scientific">Sorangium cellulosum</name>
    <name type="common">Polyangium cellulosum</name>
    <dbReference type="NCBI Taxonomy" id="56"/>
    <lineage>
        <taxon>Bacteria</taxon>
        <taxon>Pseudomonadati</taxon>
        <taxon>Myxococcota</taxon>
        <taxon>Polyangia</taxon>
        <taxon>Polyangiales</taxon>
        <taxon>Polyangiaceae</taxon>
        <taxon>Sorangium</taxon>
    </lineage>
</organism>
<dbReference type="RefSeq" id="WP_234023712.1">
    <property type="nucleotide sequence ID" value="NZ_CP012673.1"/>
</dbReference>
<dbReference type="AlphaFoldDB" id="A0A2L0ER49"/>
<dbReference type="InterPro" id="IPR007791">
    <property type="entry name" value="DjlA_N"/>
</dbReference>
<dbReference type="EMBL" id="CP012673">
    <property type="protein sequence ID" value="AUX41766.1"/>
    <property type="molecule type" value="Genomic_DNA"/>
</dbReference>
<reference evidence="2 3" key="1">
    <citation type="submission" date="2015-09" db="EMBL/GenBank/DDBJ databases">
        <title>Sorangium comparison.</title>
        <authorList>
            <person name="Zaburannyi N."/>
            <person name="Bunk B."/>
            <person name="Overmann J."/>
            <person name="Mueller R."/>
        </authorList>
    </citation>
    <scope>NUCLEOTIDE SEQUENCE [LARGE SCALE GENOMIC DNA]</scope>
    <source>
        <strain evidence="2 3">So ce26</strain>
    </source>
</reference>
<dbReference type="InterPro" id="IPR029024">
    <property type="entry name" value="TerB-like"/>
</dbReference>
<accession>A0A2L0ER49</accession>
<dbReference type="SUPFAM" id="SSF158682">
    <property type="entry name" value="TerB-like"/>
    <property type="match status" value="1"/>
</dbReference>